<protein>
    <submittedName>
        <fullName evidence="1">Uncharacterized protein</fullName>
    </submittedName>
</protein>
<reference evidence="1 2" key="1">
    <citation type="journal article" date="2021" name="Sci. Rep.">
        <title>The distribution of antibiotic resistance genes in chicken gut microbiota commensals.</title>
        <authorList>
            <person name="Juricova H."/>
            <person name="Matiasovicova J."/>
            <person name="Kubasova T."/>
            <person name="Cejkova D."/>
            <person name="Rychlik I."/>
        </authorList>
    </citation>
    <scope>NUCLEOTIDE SEQUENCE [LARGE SCALE GENOMIC DNA]</scope>
    <source>
        <strain evidence="1 2">An772</strain>
    </source>
</reference>
<name>A0ABS2E3G3_9BACT</name>
<comment type="caution">
    <text evidence="1">The sequence shown here is derived from an EMBL/GenBank/DDBJ whole genome shotgun (WGS) entry which is preliminary data.</text>
</comment>
<dbReference type="Proteomes" id="UP000766986">
    <property type="component" value="Unassembled WGS sequence"/>
</dbReference>
<keyword evidence="2" id="KW-1185">Reference proteome</keyword>
<organism evidence="1 2">
    <name type="scientific">Mediterranea massiliensis</name>
    <dbReference type="NCBI Taxonomy" id="1841865"/>
    <lineage>
        <taxon>Bacteria</taxon>
        <taxon>Pseudomonadati</taxon>
        <taxon>Bacteroidota</taxon>
        <taxon>Bacteroidia</taxon>
        <taxon>Bacteroidales</taxon>
        <taxon>Bacteroidaceae</taxon>
        <taxon>Mediterranea</taxon>
    </lineage>
</organism>
<evidence type="ECO:0000313" key="1">
    <source>
        <dbReference type="EMBL" id="MBM6736169.1"/>
    </source>
</evidence>
<proteinExistence type="predicted"/>
<sequence length="100" mass="11738">MFSFLFIRRLNLQETRKDMETIQIKLEKQLLDKTLVYAKQRGVDLSAMLSDYLSRLVKQEEKKQEIPDIVQSLLGAGTPVAPDDLNGRKAYQQYLEEKYR</sequence>
<gene>
    <name evidence="1" type="ORF">H7U35_13225</name>
</gene>
<evidence type="ECO:0000313" key="2">
    <source>
        <dbReference type="Proteomes" id="UP000766986"/>
    </source>
</evidence>
<dbReference type="Pfam" id="PF19891">
    <property type="entry name" value="DUF6364"/>
    <property type="match status" value="1"/>
</dbReference>
<dbReference type="EMBL" id="JACLYZ010000040">
    <property type="protein sequence ID" value="MBM6736169.1"/>
    <property type="molecule type" value="Genomic_DNA"/>
</dbReference>
<dbReference type="InterPro" id="IPR045944">
    <property type="entry name" value="DUF6364"/>
</dbReference>
<accession>A0ABS2E3G3</accession>